<name>A0A0D2CER4_9EURO</name>
<feature type="compositionally biased region" description="Basic and acidic residues" evidence="1">
    <location>
        <begin position="1"/>
        <end position="11"/>
    </location>
</feature>
<dbReference type="AlphaFoldDB" id="A0A0D2CER4"/>
<keyword evidence="3" id="KW-1185">Reference proteome</keyword>
<gene>
    <name evidence="2" type="ORF">PV07_04639</name>
</gene>
<proteinExistence type="predicted"/>
<evidence type="ECO:0000313" key="3">
    <source>
        <dbReference type="Proteomes" id="UP000054466"/>
    </source>
</evidence>
<dbReference type="EMBL" id="KN847042">
    <property type="protein sequence ID" value="KIW28765.1"/>
    <property type="molecule type" value="Genomic_DNA"/>
</dbReference>
<feature type="region of interest" description="Disordered" evidence="1">
    <location>
        <begin position="122"/>
        <end position="154"/>
    </location>
</feature>
<dbReference type="Proteomes" id="UP000054466">
    <property type="component" value="Unassembled WGS sequence"/>
</dbReference>
<dbReference type="GeneID" id="27343833"/>
<feature type="region of interest" description="Disordered" evidence="1">
    <location>
        <begin position="1"/>
        <end position="33"/>
    </location>
</feature>
<dbReference type="OrthoDB" id="342264at2759"/>
<accession>A0A0D2CER4</accession>
<dbReference type="VEuPathDB" id="FungiDB:PV07_04639"/>
<organism evidence="2 3">
    <name type="scientific">Cladophialophora immunda</name>
    <dbReference type="NCBI Taxonomy" id="569365"/>
    <lineage>
        <taxon>Eukaryota</taxon>
        <taxon>Fungi</taxon>
        <taxon>Dikarya</taxon>
        <taxon>Ascomycota</taxon>
        <taxon>Pezizomycotina</taxon>
        <taxon>Eurotiomycetes</taxon>
        <taxon>Chaetothyriomycetidae</taxon>
        <taxon>Chaetothyriales</taxon>
        <taxon>Herpotrichiellaceae</taxon>
        <taxon>Cladophialophora</taxon>
    </lineage>
</organism>
<feature type="region of interest" description="Disordered" evidence="1">
    <location>
        <begin position="304"/>
        <end position="325"/>
    </location>
</feature>
<evidence type="ECO:0000313" key="2">
    <source>
        <dbReference type="EMBL" id="KIW28765.1"/>
    </source>
</evidence>
<reference evidence="2 3" key="1">
    <citation type="submission" date="2015-01" db="EMBL/GenBank/DDBJ databases">
        <title>The Genome Sequence of Cladophialophora immunda CBS83496.</title>
        <authorList>
            <consortium name="The Broad Institute Genomics Platform"/>
            <person name="Cuomo C."/>
            <person name="de Hoog S."/>
            <person name="Gorbushina A."/>
            <person name="Stielow B."/>
            <person name="Teixiera M."/>
            <person name="Abouelleil A."/>
            <person name="Chapman S.B."/>
            <person name="Priest M."/>
            <person name="Young S.K."/>
            <person name="Wortman J."/>
            <person name="Nusbaum C."/>
            <person name="Birren B."/>
        </authorList>
    </citation>
    <scope>NUCLEOTIDE SEQUENCE [LARGE SCALE GENOMIC DNA]</scope>
    <source>
        <strain evidence="2 3">CBS 83496</strain>
    </source>
</reference>
<dbReference type="HOGENOM" id="CLU_044225_0_0_1"/>
<sequence length="375" mass="42453">MDKDEKVKDAIPDCGANFNTNTSANGKHGMTKSELARANKQKIADRERGATQDERVEFAGLDMDAACEQFEEKMTSRGYRPFVDQSGFMYLFTLIREDILKNRLEKHRIKVRYAPDFASQHDTKSSMYHQASEGKHQGPRKGKVFRPSEDPESNSRLPFCPVPLYFFPKPYPFSRNPVIGSALPQDLRPSNPKLRVHIPDPYALSLQLFESDLISTGRRSTRHTSSASVVPQAGSRRNVKTYACYSINTRSGMIWIQTLAPVGSTFDLAWDMFCKFFNMRVGVEWTDVYEGWKKGIHCVQPLSEKPLGEDGADDGEGFRGSKPSALQFRDGQDEAAVESIETRSRKPSVTVLMNMHEHIMDERLEVQAKTPESGW</sequence>
<evidence type="ECO:0000256" key="1">
    <source>
        <dbReference type="SAM" id="MobiDB-lite"/>
    </source>
</evidence>
<dbReference type="STRING" id="569365.A0A0D2CER4"/>
<dbReference type="RefSeq" id="XP_016248981.1">
    <property type="nucleotide sequence ID" value="XM_016391462.1"/>
</dbReference>
<protein>
    <submittedName>
        <fullName evidence="2">Uncharacterized protein</fullName>
    </submittedName>
</protein>